<keyword evidence="2" id="KW-1185">Reference proteome</keyword>
<dbReference type="OrthoDB" id="3244557at2759"/>
<protein>
    <submittedName>
        <fullName evidence="1">Uncharacterized protein</fullName>
    </submittedName>
</protein>
<name>A0A9P5JXF2_9AGAM</name>
<reference evidence="1" key="2">
    <citation type="journal article" date="2020" name="Nat. Commun.">
        <title>Large-scale genome sequencing of mycorrhizal fungi provides insights into the early evolution of symbiotic traits.</title>
        <authorList>
            <person name="Miyauchi S."/>
            <person name="Kiss E."/>
            <person name="Kuo A."/>
            <person name="Drula E."/>
            <person name="Kohler A."/>
            <person name="Sanchez-Garcia M."/>
            <person name="Morin E."/>
            <person name="Andreopoulos B."/>
            <person name="Barry K.W."/>
            <person name="Bonito G."/>
            <person name="Buee M."/>
            <person name="Carver A."/>
            <person name="Chen C."/>
            <person name="Cichocki N."/>
            <person name="Clum A."/>
            <person name="Culley D."/>
            <person name="Crous P.W."/>
            <person name="Fauchery L."/>
            <person name="Girlanda M."/>
            <person name="Hayes R.D."/>
            <person name="Keri Z."/>
            <person name="LaButti K."/>
            <person name="Lipzen A."/>
            <person name="Lombard V."/>
            <person name="Magnuson J."/>
            <person name="Maillard F."/>
            <person name="Murat C."/>
            <person name="Nolan M."/>
            <person name="Ohm R.A."/>
            <person name="Pangilinan J."/>
            <person name="Pereira M.F."/>
            <person name="Perotto S."/>
            <person name="Peter M."/>
            <person name="Pfister S."/>
            <person name="Riley R."/>
            <person name="Sitrit Y."/>
            <person name="Stielow J.B."/>
            <person name="Szollosi G."/>
            <person name="Zifcakova L."/>
            <person name="Stursova M."/>
            <person name="Spatafora J.W."/>
            <person name="Tedersoo L."/>
            <person name="Vaario L.M."/>
            <person name="Yamada A."/>
            <person name="Yan M."/>
            <person name="Wang P."/>
            <person name="Xu J."/>
            <person name="Bruns T."/>
            <person name="Baldrian P."/>
            <person name="Vilgalys R."/>
            <person name="Dunand C."/>
            <person name="Henrissat B."/>
            <person name="Grigoriev I.V."/>
            <person name="Hibbett D."/>
            <person name="Nagy L.G."/>
            <person name="Martin F.M."/>
        </authorList>
    </citation>
    <scope>NUCLEOTIDE SEQUENCE</scope>
    <source>
        <strain evidence="1">Prilba</strain>
    </source>
</reference>
<evidence type="ECO:0000313" key="1">
    <source>
        <dbReference type="EMBL" id="KAF8470417.1"/>
    </source>
</evidence>
<dbReference type="EMBL" id="WHVB01000025">
    <property type="protein sequence ID" value="KAF8470417.1"/>
    <property type="molecule type" value="Genomic_DNA"/>
</dbReference>
<comment type="caution">
    <text evidence="1">The sequence shown here is derived from an EMBL/GenBank/DDBJ whole genome shotgun (WGS) entry which is preliminary data.</text>
</comment>
<sequence>MAKMIAQHKPLPNLNPNHTPILIKWTSRSNTTHSRPTVVQFLASRVVMPAQCGVPRQVIGIVFPPANAGNHRPDEDRVDMPPPVENTAAQGQPQGLQYVDMGYYDMPNDPPPLQHRDHGINNYAGVVPDVPAQTQAAPPVAVDIFDEPARNAAGGPARAFFGEWPHQHPVPNRLANEVLRELAILYLRDPNSQVVVIRMEPGHERGVKVFIALDLANL</sequence>
<dbReference type="Proteomes" id="UP000759537">
    <property type="component" value="Unassembled WGS sequence"/>
</dbReference>
<dbReference type="AlphaFoldDB" id="A0A9P5JXF2"/>
<reference evidence="1" key="1">
    <citation type="submission" date="2019-10" db="EMBL/GenBank/DDBJ databases">
        <authorList>
            <consortium name="DOE Joint Genome Institute"/>
            <person name="Kuo A."/>
            <person name="Miyauchi S."/>
            <person name="Kiss E."/>
            <person name="Drula E."/>
            <person name="Kohler A."/>
            <person name="Sanchez-Garcia M."/>
            <person name="Andreopoulos B."/>
            <person name="Barry K.W."/>
            <person name="Bonito G."/>
            <person name="Buee M."/>
            <person name="Carver A."/>
            <person name="Chen C."/>
            <person name="Cichocki N."/>
            <person name="Clum A."/>
            <person name="Culley D."/>
            <person name="Crous P.W."/>
            <person name="Fauchery L."/>
            <person name="Girlanda M."/>
            <person name="Hayes R."/>
            <person name="Keri Z."/>
            <person name="LaButti K."/>
            <person name="Lipzen A."/>
            <person name="Lombard V."/>
            <person name="Magnuson J."/>
            <person name="Maillard F."/>
            <person name="Morin E."/>
            <person name="Murat C."/>
            <person name="Nolan M."/>
            <person name="Ohm R."/>
            <person name="Pangilinan J."/>
            <person name="Pereira M."/>
            <person name="Perotto S."/>
            <person name="Peter M."/>
            <person name="Riley R."/>
            <person name="Sitrit Y."/>
            <person name="Stielow B."/>
            <person name="Szollosi G."/>
            <person name="Zifcakova L."/>
            <person name="Stursova M."/>
            <person name="Spatafora J.W."/>
            <person name="Tedersoo L."/>
            <person name="Vaario L.-M."/>
            <person name="Yamada A."/>
            <person name="Yan M."/>
            <person name="Wang P."/>
            <person name="Xu J."/>
            <person name="Bruns T."/>
            <person name="Baldrian P."/>
            <person name="Vilgalys R."/>
            <person name="Henrissat B."/>
            <person name="Grigoriev I.V."/>
            <person name="Hibbett D."/>
            <person name="Nagy L.G."/>
            <person name="Martin F.M."/>
        </authorList>
    </citation>
    <scope>NUCLEOTIDE SEQUENCE</scope>
    <source>
        <strain evidence="1">Prilba</strain>
    </source>
</reference>
<organism evidence="1 2">
    <name type="scientific">Russula ochroleuca</name>
    <dbReference type="NCBI Taxonomy" id="152965"/>
    <lineage>
        <taxon>Eukaryota</taxon>
        <taxon>Fungi</taxon>
        <taxon>Dikarya</taxon>
        <taxon>Basidiomycota</taxon>
        <taxon>Agaricomycotina</taxon>
        <taxon>Agaricomycetes</taxon>
        <taxon>Russulales</taxon>
        <taxon>Russulaceae</taxon>
        <taxon>Russula</taxon>
    </lineage>
</organism>
<accession>A0A9P5JXF2</accession>
<evidence type="ECO:0000313" key="2">
    <source>
        <dbReference type="Proteomes" id="UP000759537"/>
    </source>
</evidence>
<proteinExistence type="predicted"/>
<gene>
    <name evidence="1" type="ORF">DFH94DRAFT_811612</name>
</gene>